<dbReference type="Gene3D" id="1.10.10.10">
    <property type="entry name" value="Winged helix-like DNA-binding domain superfamily/Winged helix DNA-binding domain"/>
    <property type="match status" value="1"/>
</dbReference>
<dbReference type="InterPro" id="IPR036388">
    <property type="entry name" value="WH-like_DNA-bd_sf"/>
</dbReference>
<dbReference type="GO" id="GO:0006352">
    <property type="term" value="P:DNA-templated transcription initiation"/>
    <property type="evidence" value="ECO:0007669"/>
    <property type="project" value="InterPro"/>
</dbReference>
<protein>
    <submittedName>
        <fullName evidence="9">Sigma-70 family RNA polymerase sigma factor</fullName>
    </submittedName>
</protein>
<reference evidence="9 10" key="1">
    <citation type="submission" date="2020-01" db="EMBL/GenBank/DDBJ databases">
        <title>Insect and environment-associated Actinomycetes.</title>
        <authorList>
            <person name="Currrie C."/>
            <person name="Chevrette M."/>
            <person name="Carlson C."/>
            <person name="Stubbendieck R."/>
            <person name="Wendt-Pienkowski E."/>
        </authorList>
    </citation>
    <scope>NUCLEOTIDE SEQUENCE [LARGE SCALE GENOMIC DNA]</scope>
    <source>
        <strain evidence="9 10">SID7739</strain>
    </source>
</reference>
<evidence type="ECO:0000256" key="5">
    <source>
        <dbReference type="ARBA" id="ARBA00023163"/>
    </source>
</evidence>
<dbReference type="EMBL" id="JAAGMQ010000486">
    <property type="protein sequence ID" value="NEC34872.1"/>
    <property type="molecule type" value="Genomic_DNA"/>
</dbReference>
<dbReference type="InterPro" id="IPR014284">
    <property type="entry name" value="RNA_pol_sigma-70_dom"/>
</dbReference>
<dbReference type="SUPFAM" id="SSF88659">
    <property type="entry name" value="Sigma3 and sigma4 domains of RNA polymerase sigma factors"/>
    <property type="match status" value="1"/>
</dbReference>
<organism evidence="9 10">
    <name type="scientific">Streptomyces rubrogriseus</name>
    <dbReference type="NCBI Taxonomy" id="194673"/>
    <lineage>
        <taxon>Bacteria</taxon>
        <taxon>Bacillati</taxon>
        <taxon>Actinomycetota</taxon>
        <taxon>Actinomycetes</taxon>
        <taxon>Kitasatosporales</taxon>
        <taxon>Streptomycetaceae</taxon>
        <taxon>Streptomyces</taxon>
        <taxon>Streptomyces violaceoruber group</taxon>
    </lineage>
</organism>
<dbReference type="NCBIfam" id="NF007214">
    <property type="entry name" value="PRK09636.1"/>
    <property type="match status" value="1"/>
</dbReference>
<dbReference type="SUPFAM" id="SSF54427">
    <property type="entry name" value="NTF2-like"/>
    <property type="match status" value="1"/>
</dbReference>
<evidence type="ECO:0000259" key="7">
    <source>
        <dbReference type="Pfam" id="PF04542"/>
    </source>
</evidence>
<comment type="caution">
    <text evidence="9">The sequence shown here is derived from an EMBL/GenBank/DDBJ whole genome shotgun (WGS) entry which is preliminary data.</text>
</comment>
<dbReference type="InterPro" id="IPR013249">
    <property type="entry name" value="RNA_pol_sigma70_r4_t2"/>
</dbReference>
<dbReference type="GO" id="GO:0016987">
    <property type="term" value="F:sigma factor activity"/>
    <property type="evidence" value="ECO:0007669"/>
    <property type="project" value="UniProtKB-KW"/>
</dbReference>
<proteinExistence type="inferred from homology"/>
<evidence type="ECO:0000256" key="1">
    <source>
        <dbReference type="ARBA" id="ARBA00010641"/>
    </source>
</evidence>
<keyword evidence="5" id="KW-0804">Transcription</keyword>
<feature type="domain" description="RNA polymerase sigma-70 region 2" evidence="7">
    <location>
        <begin position="41"/>
        <end position="104"/>
    </location>
</feature>
<dbReference type="InterPro" id="IPR007627">
    <property type="entry name" value="RNA_pol_sigma70_r2"/>
</dbReference>
<dbReference type="Gene3D" id="3.10.450.50">
    <property type="match status" value="1"/>
</dbReference>
<evidence type="ECO:0000256" key="4">
    <source>
        <dbReference type="ARBA" id="ARBA00023082"/>
    </source>
</evidence>
<feature type="region of interest" description="Disordered" evidence="6">
    <location>
        <begin position="1"/>
        <end position="41"/>
    </location>
</feature>
<dbReference type="InterPro" id="IPR052704">
    <property type="entry name" value="ECF_Sigma-70_Domain"/>
</dbReference>
<gene>
    <name evidence="9" type="ORF">G3I66_17135</name>
</gene>
<dbReference type="Gene3D" id="1.10.1740.10">
    <property type="match status" value="1"/>
</dbReference>
<dbReference type="PANTHER" id="PTHR30173">
    <property type="entry name" value="SIGMA 19 FACTOR"/>
    <property type="match status" value="1"/>
</dbReference>
<evidence type="ECO:0000256" key="3">
    <source>
        <dbReference type="ARBA" id="ARBA00023015"/>
    </source>
</evidence>
<dbReference type="Pfam" id="PF08281">
    <property type="entry name" value="Sigma70_r4_2"/>
    <property type="match status" value="1"/>
</dbReference>
<evidence type="ECO:0000259" key="8">
    <source>
        <dbReference type="Pfam" id="PF08281"/>
    </source>
</evidence>
<dbReference type="InterPro" id="IPR013324">
    <property type="entry name" value="RNA_pol_sigma_r3/r4-like"/>
</dbReference>
<feature type="domain" description="RNA polymerase sigma factor 70 region 4 type 2" evidence="8">
    <location>
        <begin position="145"/>
        <end position="195"/>
    </location>
</feature>
<accession>A0A6G3TE22</accession>
<keyword evidence="4" id="KW-0731">Sigma factor</keyword>
<sequence length="330" mass="35572">MRGEGDMGGERDMRGEGGTGGERDVRGEREARGQQRLAERFEEHRGQLKAVAYRMLGSLAEAEDAVQEAWLRLDRSEADGIDNLGAWLTTVTGRICLDLLRSRTARREEPMTEGFDAFVPDPVLRALPRADPEAEALHTDSVGIALLVVLERLEPAERLAFVLHDMFAVPFDDIAPVVERSPAATRQLASRARRRVRDATPAAEPDLGRQRRVVEAFLAASRAGDFEALVSVLHPDVVLRADAGVLARGVAASKVVRGARTVATGAFHFRHLAPLAHVVLVNDAVGTVALSDGRPVSVTYVTVADGLITGLYILSDPERLAGLDVSALGA</sequence>
<dbReference type="InterPro" id="IPR032710">
    <property type="entry name" value="NTF2-like_dom_sf"/>
</dbReference>
<evidence type="ECO:0000313" key="9">
    <source>
        <dbReference type="EMBL" id="NEC34872.1"/>
    </source>
</evidence>
<comment type="similarity">
    <text evidence="1">Belongs to the sigma-70 factor family. ECF subfamily.</text>
</comment>
<dbReference type="InterPro" id="IPR013325">
    <property type="entry name" value="RNA_pol_sigma_r2"/>
</dbReference>
<dbReference type="PANTHER" id="PTHR30173:SF43">
    <property type="entry name" value="ECF RNA POLYMERASE SIGMA FACTOR SIGI-RELATED"/>
    <property type="match status" value="1"/>
</dbReference>
<dbReference type="Proteomes" id="UP000475666">
    <property type="component" value="Unassembled WGS sequence"/>
</dbReference>
<dbReference type="GO" id="GO:0003677">
    <property type="term" value="F:DNA binding"/>
    <property type="evidence" value="ECO:0007669"/>
    <property type="project" value="InterPro"/>
</dbReference>
<dbReference type="NCBIfam" id="TIGR02937">
    <property type="entry name" value="sigma70-ECF"/>
    <property type="match status" value="1"/>
</dbReference>
<dbReference type="AlphaFoldDB" id="A0A6G3TE22"/>
<evidence type="ECO:0000256" key="2">
    <source>
        <dbReference type="ARBA" id="ARBA00011344"/>
    </source>
</evidence>
<dbReference type="SUPFAM" id="SSF88946">
    <property type="entry name" value="Sigma2 domain of RNA polymerase sigma factors"/>
    <property type="match status" value="1"/>
</dbReference>
<dbReference type="Pfam" id="PF04542">
    <property type="entry name" value="Sigma70_r2"/>
    <property type="match status" value="1"/>
</dbReference>
<comment type="subunit">
    <text evidence="2">Interacts transiently with the RNA polymerase catalytic core formed by RpoA, RpoB, RpoC and RpoZ (2 alpha, 1 beta, 1 beta' and 1 omega subunit) to form the RNA polymerase holoenzyme that can initiate transcription.</text>
</comment>
<evidence type="ECO:0000256" key="6">
    <source>
        <dbReference type="SAM" id="MobiDB-lite"/>
    </source>
</evidence>
<evidence type="ECO:0000313" key="10">
    <source>
        <dbReference type="Proteomes" id="UP000475666"/>
    </source>
</evidence>
<name>A0A6G3TE22_9ACTN</name>
<keyword evidence="3" id="KW-0805">Transcription regulation</keyword>